<keyword evidence="2" id="KW-0472">Membrane</keyword>
<dbReference type="RefSeq" id="XP_069226856.1">
    <property type="nucleotide sequence ID" value="XM_069376122.1"/>
</dbReference>
<dbReference type="InterPro" id="IPR018571">
    <property type="entry name" value="Membrane_anchor_Opy2_N"/>
</dbReference>
<feature type="region of interest" description="Disordered" evidence="1">
    <location>
        <begin position="268"/>
        <end position="300"/>
    </location>
</feature>
<dbReference type="Proteomes" id="UP000803884">
    <property type="component" value="Unassembled WGS sequence"/>
</dbReference>
<dbReference type="GeneID" id="96008960"/>
<gene>
    <name evidence="4" type="ORF">WHR41_07518</name>
</gene>
<sequence length="490" mass="51404">MALSDVPVTRRSITISSEIERTLRTVFKRCVSCPDESPSCPPCSKNEICSLVPADCNSCASMVCVDNPSPSPSSSGPNVGAIAGGVVGGIAFVAIVVFLLWRFHIKKKRAQQELEAEEWEGDDIAQQKTTHSFQAMHQDAASTRTRGSLSNSIISRMSNVIHIAYIPGVTNRNGNGSSHNSMTPVPPIPAARRDLARSPLANDDGALFFRPGDLRDSTYSGSSDFTDRRDTQYTRASITPSLARSSIASGIYTNNVDPMPAQQVVRAAPRMVSVKTSASQSPQSESPGSASANAPTSSPENAQFAAAAGMNKPVQVMMPGQAAKSGTGSVKSNASFGKAQQITVAGGKGKKPVSREGSQSSKHAPNVSSPLAEAETTEPAQLSVIKDRSPTSLSPINASPASQPANSPFFDATEAPSALPSATPRPNPYASMASSVTRSREDRPRRGSRGPGGLSAVIEEATKRASQAANHDGLGGQRDSSPFSDQNRIN</sequence>
<reference evidence="4 5" key="1">
    <citation type="journal article" date="2020" name="Microbiol. Resour. Announc.">
        <title>Draft Genome Sequence of a Cladosporium Species Isolated from the Mesophotic Ascidian Didemnum maculosum.</title>
        <authorList>
            <person name="Gioti A."/>
            <person name="Siaperas R."/>
            <person name="Nikolaivits E."/>
            <person name="Le Goff G."/>
            <person name="Ouazzani J."/>
            <person name="Kotoulas G."/>
            <person name="Topakas E."/>
        </authorList>
    </citation>
    <scope>NUCLEOTIDE SEQUENCE [LARGE SCALE GENOMIC DNA]</scope>
    <source>
        <strain evidence="4 5">TM138-S3</strain>
    </source>
</reference>
<feature type="domain" description="Membrane anchor Opy2 N-terminal" evidence="3">
    <location>
        <begin position="30"/>
        <end position="64"/>
    </location>
</feature>
<dbReference type="EMBL" id="JAAQHG020000032">
    <property type="protein sequence ID" value="KAL1583749.1"/>
    <property type="molecule type" value="Genomic_DNA"/>
</dbReference>
<proteinExistence type="predicted"/>
<evidence type="ECO:0000256" key="2">
    <source>
        <dbReference type="SAM" id="Phobius"/>
    </source>
</evidence>
<feature type="compositionally biased region" description="Polar residues" evidence="1">
    <location>
        <begin position="390"/>
        <end position="406"/>
    </location>
</feature>
<keyword evidence="2" id="KW-1133">Transmembrane helix</keyword>
<organism evidence="4 5">
    <name type="scientific">Cladosporium halotolerans</name>
    <dbReference type="NCBI Taxonomy" id="1052096"/>
    <lineage>
        <taxon>Eukaryota</taxon>
        <taxon>Fungi</taxon>
        <taxon>Dikarya</taxon>
        <taxon>Ascomycota</taxon>
        <taxon>Pezizomycotina</taxon>
        <taxon>Dothideomycetes</taxon>
        <taxon>Dothideomycetidae</taxon>
        <taxon>Cladosporiales</taxon>
        <taxon>Cladosporiaceae</taxon>
        <taxon>Cladosporium</taxon>
    </lineage>
</organism>
<dbReference type="Pfam" id="PF09463">
    <property type="entry name" value="Opy2"/>
    <property type="match status" value="1"/>
</dbReference>
<feature type="transmembrane region" description="Helical" evidence="2">
    <location>
        <begin position="79"/>
        <end position="101"/>
    </location>
</feature>
<keyword evidence="2" id="KW-0812">Transmembrane</keyword>
<name>A0AB34KF99_9PEZI</name>
<evidence type="ECO:0000313" key="5">
    <source>
        <dbReference type="Proteomes" id="UP000803884"/>
    </source>
</evidence>
<feature type="compositionally biased region" description="Polar residues" evidence="1">
    <location>
        <begin position="274"/>
        <end position="300"/>
    </location>
</feature>
<comment type="caution">
    <text evidence="4">The sequence shown here is derived from an EMBL/GenBank/DDBJ whole genome shotgun (WGS) entry which is preliminary data.</text>
</comment>
<feature type="region of interest" description="Disordered" evidence="1">
    <location>
        <begin position="341"/>
        <end position="490"/>
    </location>
</feature>
<evidence type="ECO:0000256" key="1">
    <source>
        <dbReference type="SAM" id="MobiDB-lite"/>
    </source>
</evidence>
<evidence type="ECO:0000259" key="3">
    <source>
        <dbReference type="Pfam" id="PF09463"/>
    </source>
</evidence>
<feature type="compositionally biased region" description="Polar residues" evidence="1">
    <location>
        <begin position="356"/>
        <end position="369"/>
    </location>
</feature>
<accession>A0AB34KF99</accession>
<protein>
    <recommendedName>
        <fullName evidence="3">Membrane anchor Opy2 N-terminal domain-containing protein</fullName>
    </recommendedName>
</protein>
<evidence type="ECO:0000313" key="4">
    <source>
        <dbReference type="EMBL" id="KAL1583749.1"/>
    </source>
</evidence>
<keyword evidence="5" id="KW-1185">Reference proteome</keyword>
<feature type="compositionally biased region" description="Polar residues" evidence="1">
    <location>
        <begin position="478"/>
        <end position="490"/>
    </location>
</feature>
<dbReference type="AlphaFoldDB" id="A0AB34KF99"/>